<dbReference type="Proteomes" id="UP000033514">
    <property type="component" value="Unassembled WGS sequence"/>
</dbReference>
<dbReference type="PATRIC" id="fig|361041.3.peg.1058"/>
<dbReference type="PANTHER" id="PTHR12110:SF41">
    <property type="entry name" value="INOSOSE DEHYDRATASE"/>
    <property type="match status" value="1"/>
</dbReference>
<name>A0A0F5LA75_9HYPH</name>
<dbReference type="AlphaFoldDB" id="A0A0F5LA75"/>
<dbReference type="Gene3D" id="3.20.20.150">
    <property type="entry name" value="Divalent-metal-dependent TIM barrel enzymes"/>
    <property type="match status" value="1"/>
</dbReference>
<accession>A0A0F5LA75</accession>
<sequence length="252" mass="27984">MPYPIAYQLYSSRNFPPLVDQLPILKSMGYDAIEPWLPAYETDPKAFRRALDDAGLKCFGFHMPLGGLVGEPQRFIEIAQTLGATYLIPPYVTPDERQPTAAYWRGLGEKLATGAEAAQKHGLAVAWHNHDFEFIPFSDGTRPIDHIFEAGGDAVKFEIDCGWIVRAGADPAAELRRFADRIVAIQTKDTAPIGTKEDDGWTATGDGIIDWAAIVPLFRETKADHIVTEHDNPGDWQLFARRSIEHLKALGL</sequence>
<keyword evidence="3" id="KW-1185">Reference proteome</keyword>
<dbReference type="STRING" id="361041.VW35_08555"/>
<dbReference type="OrthoDB" id="9798407at2"/>
<organism evidence="2 3">
    <name type="scientific">Devosia soli</name>
    <dbReference type="NCBI Taxonomy" id="361041"/>
    <lineage>
        <taxon>Bacteria</taxon>
        <taxon>Pseudomonadati</taxon>
        <taxon>Pseudomonadota</taxon>
        <taxon>Alphaproteobacteria</taxon>
        <taxon>Hyphomicrobiales</taxon>
        <taxon>Devosiaceae</taxon>
        <taxon>Devosia</taxon>
    </lineage>
</organism>
<evidence type="ECO:0000313" key="3">
    <source>
        <dbReference type="Proteomes" id="UP000033514"/>
    </source>
</evidence>
<dbReference type="Pfam" id="PF01261">
    <property type="entry name" value="AP_endonuc_2"/>
    <property type="match status" value="1"/>
</dbReference>
<feature type="domain" description="Xylose isomerase-like TIM barrel" evidence="1">
    <location>
        <begin position="25"/>
        <end position="249"/>
    </location>
</feature>
<dbReference type="EMBL" id="LAJG01000015">
    <property type="protein sequence ID" value="KKB79243.1"/>
    <property type="molecule type" value="Genomic_DNA"/>
</dbReference>
<dbReference type="GO" id="GO:0016853">
    <property type="term" value="F:isomerase activity"/>
    <property type="evidence" value="ECO:0007669"/>
    <property type="project" value="UniProtKB-KW"/>
</dbReference>
<proteinExistence type="predicted"/>
<evidence type="ECO:0000259" key="1">
    <source>
        <dbReference type="Pfam" id="PF01261"/>
    </source>
</evidence>
<evidence type="ECO:0000313" key="2">
    <source>
        <dbReference type="EMBL" id="KKB79243.1"/>
    </source>
</evidence>
<dbReference type="PANTHER" id="PTHR12110">
    <property type="entry name" value="HYDROXYPYRUVATE ISOMERASE"/>
    <property type="match status" value="1"/>
</dbReference>
<protein>
    <submittedName>
        <fullName evidence="2">Sugar phosphate isomerase</fullName>
    </submittedName>
</protein>
<dbReference type="SUPFAM" id="SSF51658">
    <property type="entry name" value="Xylose isomerase-like"/>
    <property type="match status" value="1"/>
</dbReference>
<dbReference type="InterPro" id="IPR013022">
    <property type="entry name" value="Xyl_isomerase-like_TIM-brl"/>
</dbReference>
<gene>
    <name evidence="2" type="ORF">VW35_08555</name>
</gene>
<comment type="caution">
    <text evidence="2">The sequence shown here is derived from an EMBL/GenBank/DDBJ whole genome shotgun (WGS) entry which is preliminary data.</text>
</comment>
<reference evidence="2 3" key="1">
    <citation type="submission" date="2015-03" db="EMBL/GenBank/DDBJ databases">
        <authorList>
            <person name="Hassan Y.I."/>
            <person name="Lepp D."/>
            <person name="Zhou T."/>
        </authorList>
    </citation>
    <scope>NUCLEOTIDE SEQUENCE [LARGE SCALE GENOMIC DNA]</scope>
    <source>
        <strain evidence="2 3">GH2-10</strain>
    </source>
</reference>
<keyword evidence="2" id="KW-0413">Isomerase</keyword>
<dbReference type="InterPro" id="IPR050312">
    <property type="entry name" value="IolE/XylAMocC-like"/>
</dbReference>
<dbReference type="InterPro" id="IPR036237">
    <property type="entry name" value="Xyl_isomerase-like_sf"/>
</dbReference>
<dbReference type="RefSeq" id="WP_046142650.1">
    <property type="nucleotide sequence ID" value="NZ_LAJG01000015.1"/>
</dbReference>